<gene>
    <name evidence="1" type="ORF">LI90_841</name>
</gene>
<dbReference type="AlphaFoldDB" id="A0A132MMW8"/>
<accession>A0A132MMW8</accession>
<proteinExistence type="predicted"/>
<reference evidence="2" key="1">
    <citation type="submission" date="2015-04" db="EMBL/GenBank/DDBJ databases">
        <title>Physiological reanalysis, assessment of diazotrophy, and genome sequences of multiple isolates of Streptomyces thermoautotrophicus.</title>
        <authorList>
            <person name="MacKellar D.C."/>
            <person name="Lieber L."/>
            <person name="Norman J."/>
            <person name="Bolger A."/>
            <person name="Tobin C."/>
            <person name="Murray J.W."/>
            <person name="Chang R."/>
            <person name="Ford T."/>
            <person name="Nguyen P.Q."/>
            <person name="Woodward J."/>
            <person name="Permingeat H."/>
            <person name="Joshi N.S."/>
            <person name="Silver P.A."/>
            <person name="Usadel B."/>
            <person name="Rutherford A.W."/>
            <person name="Friesen M."/>
            <person name="Prell J."/>
        </authorList>
    </citation>
    <scope>NUCLEOTIDE SEQUENCE [LARGE SCALE GENOMIC DNA]</scope>
    <source>
        <strain evidence="2">H1</strain>
    </source>
</reference>
<name>A0A132MMW8_9ACTN</name>
<evidence type="ECO:0000313" key="1">
    <source>
        <dbReference type="EMBL" id="KWW99207.1"/>
    </source>
</evidence>
<dbReference type="Proteomes" id="UP000070188">
    <property type="component" value="Unassembled WGS sequence"/>
</dbReference>
<evidence type="ECO:0000313" key="2">
    <source>
        <dbReference type="Proteomes" id="UP000070188"/>
    </source>
</evidence>
<dbReference type="PATRIC" id="fig|1469144.10.peg.956"/>
<dbReference type="STRING" id="1469144.LI90_841"/>
<dbReference type="RefSeq" id="WP_158009729.1">
    <property type="nucleotide sequence ID" value="NZ_CP171739.1"/>
</dbReference>
<protein>
    <submittedName>
        <fullName evidence="1">Uncharacterized protein</fullName>
    </submittedName>
</protein>
<comment type="caution">
    <text evidence="1">The sequence shown here is derived from an EMBL/GenBank/DDBJ whole genome shotgun (WGS) entry which is preliminary data.</text>
</comment>
<dbReference type="EMBL" id="LAXD01000001">
    <property type="protein sequence ID" value="KWW99207.1"/>
    <property type="molecule type" value="Genomic_DNA"/>
</dbReference>
<organism evidence="1 2">
    <name type="scientific">Carbonactinospora thermoautotrophica</name>
    <dbReference type="NCBI Taxonomy" id="1469144"/>
    <lineage>
        <taxon>Bacteria</taxon>
        <taxon>Bacillati</taxon>
        <taxon>Actinomycetota</taxon>
        <taxon>Actinomycetes</taxon>
        <taxon>Kitasatosporales</taxon>
        <taxon>Carbonactinosporaceae</taxon>
        <taxon>Carbonactinospora</taxon>
    </lineage>
</organism>
<sequence length="47" mass="4946">MRSLPGAEFIVTAGGLSMFRSVGRFAAYADPLPPEGVNTRLAYEDGG</sequence>
<keyword evidence="2" id="KW-1185">Reference proteome</keyword>